<dbReference type="Proteomes" id="UP001064896">
    <property type="component" value="Chromosome"/>
</dbReference>
<protein>
    <recommendedName>
        <fullName evidence="5">DUF1049 domain-containing protein</fullName>
    </recommendedName>
</protein>
<evidence type="ECO:0008006" key="5">
    <source>
        <dbReference type="Google" id="ProtNLM"/>
    </source>
</evidence>
<keyword evidence="1" id="KW-0472">Membrane</keyword>
<dbReference type="AlphaFoldDB" id="A0AAU7Y649"/>
<dbReference type="RefSeq" id="WP_021218226.1">
    <property type="nucleotide sequence ID" value="NZ_AP023081.1"/>
</dbReference>
<evidence type="ECO:0000256" key="1">
    <source>
        <dbReference type="SAM" id="Phobius"/>
    </source>
</evidence>
<dbReference type="EMBL" id="AP023081">
    <property type="protein sequence ID" value="BCD85887.1"/>
    <property type="molecule type" value="Genomic_DNA"/>
</dbReference>
<reference evidence="2" key="1">
    <citation type="submission" date="2020-05" db="EMBL/GenBank/DDBJ databases">
        <title>Complete genome sequence of Pseudomonas sp. Sm006.</title>
        <authorList>
            <person name="Takeuchi K."/>
            <person name="Someya N."/>
        </authorList>
    </citation>
    <scope>NUCLEOTIDE SEQUENCE</scope>
    <source>
        <strain evidence="2">Sm006</strain>
    </source>
</reference>
<accession>A0AAU7Y649</accession>
<evidence type="ECO:0000313" key="3">
    <source>
        <dbReference type="EMBL" id="XBY64450.1"/>
    </source>
</evidence>
<feature type="transmembrane region" description="Helical" evidence="1">
    <location>
        <begin position="7"/>
        <end position="23"/>
    </location>
</feature>
<evidence type="ECO:0000313" key="2">
    <source>
        <dbReference type="EMBL" id="BCD85887.1"/>
    </source>
</evidence>
<feature type="transmembrane region" description="Helical" evidence="1">
    <location>
        <begin position="43"/>
        <end position="66"/>
    </location>
</feature>
<organism evidence="3">
    <name type="scientific">Pseudomonas solani</name>
    <dbReference type="NCBI Taxonomy" id="2731552"/>
    <lineage>
        <taxon>Bacteria</taxon>
        <taxon>Pseudomonadati</taxon>
        <taxon>Pseudomonadota</taxon>
        <taxon>Gammaproteobacteria</taxon>
        <taxon>Pseudomonadales</taxon>
        <taxon>Pseudomonadaceae</taxon>
        <taxon>Pseudomonas</taxon>
    </lineage>
</organism>
<keyword evidence="1" id="KW-0812">Transmembrane</keyword>
<dbReference type="EMBL" id="CP158373">
    <property type="protein sequence ID" value="XBY64450.1"/>
    <property type="molecule type" value="Genomic_DNA"/>
</dbReference>
<keyword evidence="1" id="KW-1133">Transmembrane helix</keyword>
<reference evidence="3" key="2">
    <citation type="submission" date="2023-08" db="EMBL/GenBank/DDBJ databases">
        <title>Increased levels of nutrients transform a symbiont into a lethal pathobiont.</title>
        <authorList>
            <person name="Lachnit T."/>
            <person name="Ulrich L."/>
            <person name="Willmer F.M."/>
            <person name="Hasenbein T."/>
            <person name="Steiner L.X."/>
            <person name="Wolters M."/>
            <person name="Herbst E.M."/>
            <person name="Deines P."/>
        </authorList>
    </citation>
    <scope>NUCLEOTIDE SEQUENCE</scope>
    <source>
        <strain evidence="3">T3</strain>
    </source>
</reference>
<keyword evidence="4" id="KW-1185">Reference proteome</keyword>
<name>A0AAU7Y649_9PSED</name>
<proteinExistence type="predicted"/>
<gene>
    <name evidence="3" type="ORF">ABS648_01435</name>
    <name evidence="2" type="ORF">PSm6_22940</name>
</gene>
<sequence length="74" mass="8227">MGNPIPTLKIVLILMIVIDLFWFSERVLSLIDFSVFDFLPSKLISVVGLASSLLLIVFNVLLIGLLGRLQLKAE</sequence>
<evidence type="ECO:0000313" key="4">
    <source>
        <dbReference type="Proteomes" id="UP001064896"/>
    </source>
</evidence>